<evidence type="ECO:0000313" key="2">
    <source>
        <dbReference type="Proteomes" id="UP000789702"/>
    </source>
</evidence>
<name>A0ACA9NJY5_9GLOM</name>
<organism evidence="1 2">
    <name type="scientific">Dentiscutata heterogama</name>
    <dbReference type="NCBI Taxonomy" id="1316150"/>
    <lineage>
        <taxon>Eukaryota</taxon>
        <taxon>Fungi</taxon>
        <taxon>Fungi incertae sedis</taxon>
        <taxon>Mucoromycota</taxon>
        <taxon>Glomeromycotina</taxon>
        <taxon>Glomeromycetes</taxon>
        <taxon>Diversisporales</taxon>
        <taxon>Gigasporaceae</taxon>
        <taxon>Dentiscutata</taxon>
    </lineage>
</organism>
<sequence>FSGINSQNKLCLEVCEGLRPNIIEGTAQCYKTLMTQCWDADPKKRPTALEIYETFENWKNNQEILLEFSESDRKIRKTIRTTFNNNTVEIYRSQQTSVYSQQSEITTMRTEISEVSDIGLKIAKLMQQKK</sequence>
<protein>
    <submittedName>
        <fullName evidence="1">11398_t:CDS:1</fullName>
    </submittedName>
</protein>
<gene>
    <name evidence="1" type="ORF">DHETER_LOCUS9803</name>
</gene>
<proteinExistence type="predicted"/>
<reference evidence="1" key="1">
    <citation type="submission" date="2021-06" db="EMBL/GenBank/DDBJ databases">
        <authorList>
            <person name="Kallberg Y."/>
            <person name="Tangrot J."/>
            <person name="Rosling A."/>
        </authorList>
    </citation>
    <scope>NUCLEOTIDE SEQUENCE</scope>
    <source>
        <strain evidence="1">IL203A</strain>
    </source>
</reference>
<dbReference type="EMBL" id="CAJVPU010017873">
    <property type="protein sequence ID" value="CAG8662208.1"/>
    <property type="molecule type" value="Genomic_DNA"/>
</dbReference>
<dbReference type="Proteomes" id="UP000789702">
    <property type="component" value="Unassembled WGS sequence"/>
</dbReference>
<accession>A0ACA9NJY5</accession>
<feature type="non-terminal residue" evidence="1">
    <location>
        <position position="1"/>
    </location>
</feature>
<comment type="caution">
    <text evidence="1">The sequence shown here is derived from an EMBL/GenBank/DDBJ whole genome shotgun (WGS) entry which is preliminary data.</text>
</comment>
<keyword evidence="2" id="KW-1185">Reference proteome</keyword>
<evidence type="ECO:0000313" key="1">
    <source>
        <dbReference type="EMBL" id="CAG8662208.1"/>
    </source>
</evidence>